<dbReference type="GO" id="GO:0032259">
    <property type="term" value="P:methylation"/>
    <property type="evidence" value="ECO:0007669"/>
    <property type="project" value="UniProtKB-KW"/>
</dbReference>
<protein>
    <submittedName>
        <fullName evidence="1">Methyltransferase</fullName>
    </submittedName>
</protein>
<keyword evidence="2" id="KW-1185">Reference proteome</keyword>
<evidence type="ECO:0000313" key="2">
    <source>
        <dbReference type="Proteomes" id="UP000738431"/>
    </source>
</evidence>
<organism evidence="1 2">
    <name type="scientific">Actomonas aquatica</name>
    <dbReference type="NCBI Taxonomy" id="2866162"/>
    <lineage>
        <taxon>Bacteria</taxon>
        <taxon>Pseudomonadati</taxon>
        <taxon>Verrucomicrobiota</taxon>
        <taxon>Opitutia</taxon>
        <taxon>Opitutales</taxon>
        <taxon>Opitutaceae</taxon>
        <taxon>Actomonas</taxon>
    </lineage>
</organism>
<name>A0ABZ1CFQ3_9BACT</name>
<dbReference type="Gene3D" id="3.40.50.150">
    <property type="entry name" value="Vaccinia Virus protein VP39"/>
    <property type="match status" value="1"/>
</dbReference>
<dbReference type="InterPro" id="IPR029063">
    <property type="entry name" value="SAM-dependent_MTases_sf"/>
</dbReference>
<evidence type="ECO:0000313" key="1">
    <source>
        <dbReference type="EMBL" id="WRQ90053.1"/>
    </source>
</evidence>
<keyword evidence="1" id="KW-0808">Transferase</keyword>
<gene>
    <name evidence="1" type="ORF">K1X11_011595</name>
</gene>
<reference evidence="1 2" key="1">
    <citation type="submission" date="2021-08" db="EMBL/GenBank/DDBJ databases">
        <authorList>
            <person name="Zhang D."/>
            <person name="Zhang A."/>
            <person name="Wang L."/>
        </authorList>
    </citation>
    <scope>NUCLEOTIDE SEQUENCE [LARGE SCALE GENOMIC DNA]</scope>
    <source>
        <strain evidence="1 2">WL0086</strain>
    </source>
</reference>
<dbReference type="Proteomes" id="UP000738431">
    <property type="component" value="Chromosome"/>
</dbReference>
<dbReference type="RefSeq" id="WP_221032023.1">
    <property type="nucleotide sequence ID" value="NZ_CP139781.1"/>
</dbReference>
<dbReference type="GO" id="GO:0008168">
    <property type="term" value="F:methyltransferase activity"/>
    <property type="evidence" value="ECO:0007669"/>
    <property type="project" value="UniProtKB-KW"/>
</dbReference>
<reference evidence="1 2" key="2">
    <citation type="submission" date="2023-12" db="EMBL/GenBank/DDBJ databases">
        <title>Description of an unclassified Opitutus bacterium of Verrucomicrobiota.</title>
        <authorList>
            <person name="Zhang D.-F."/>
        </authorList>
    </citation>
    <scope>NUCLEOTIDE SEQUENCE [LARGE SCALE GENOMIC DNA]</scope>
    <source>
        <strain evidence="1 2">WL0086</strain>
    </source>
</reference>
<dbReference type="SUPFAM" id="SSF53335">
    <property type="entry name" value="S-adenosyl-L-methionine-dependent methyltransferases"/>
    <property type="match status" value="1"/>
</dbReference>
<keyword evidence="1" id="KW-0489">Methyltransferase</keyword>
<proteinExistence type="predicted"/>
<dbReference type="EMBL" id="CP139781">
    <property type="protein sequence ID" value="WRQ90053.1"/>
    <property type="molecule type" value="Genomic_DNA"/>
</dbReference>
<sequence length="243" mass="27078">MSFDDKKSRSLTPVFERPAVAFFGRSLAEYVQFFDLDVDALRGRSVLDVAAGPSSFTAEARRGGVEAVAVDPLYARNPADLERQVAQDYEHMFERMRTGQNSGRFRFKSFASVDEAEADRRRAAKRFLGDFAAHREHGRYFGAALPKLPFLDGAFDVVLCAHLLFIYPALFDFAFHLAACRELMRVARDEVRIHPVCGADGQPYPQLGDLIGELGESGVEAREVPVDYEFFAGATTMLVLRPG</sequence>
<accession>A0ABZ1CFQ3</accession>